<feature type="chain" id="PRO_5010168717" evidence="2">
    <location>
        <begin position="26"/>
        <end position="295"/>
    </location>
</feature>
<evidence type="ECO:0000313" key="4">
    <source>
        <dbReference type="EMBL" id="SDB75772.1"/>
    </source>
</evidence>
<dbReference type="GO" id="GO:0016787">
    <property type="term" value="F:hydrolase activity"/>
    <property type="evidence" value="ECO:0007669"/>
    <property type="project" value="UniProtKB-KW"/>
</dbReference>
<dbReference type="Pfam" id="PF20434">
    <property type="entry name" value="BD-FAE"/>
    <property type="match status" value="1"/>
</dbReference>
<dbReference type="Gene3D" id="3.40.50.1820">
    <property type="entry name" value="alpha/beta hydrolase"/>
    <property type="match status" value="1"/>
</dbReference>
<dbReference type="Proteomes" id="UP000183670">
    <property type="component" value="Unassembled WGS sequence"/>
</dbReference>
<dbReference type="InterPro" id="IPR049492">
    <property type="entry name" value="BD-FAE-like_dom"/>
</dbReference>
<dbReference type="EMBL" id="FMYE01000004">
    <property type="protein sequence ID" value="SDB75772.1"/>
    <property type="molecule type" value="Genomic_DNA"/>
</dbReference>
<organism evidence="4 5">
    <name type="scientific">Bacteroides ovatus</name>
    <dbReference type="NCBI Taxonomy" id="28116"/>
    <lineage>
        <taxon>Bacteria</taxon>
        <taxon>Pseudomonadati</taxon>
        <taxon>Bacteroidota</taxon>
        <taxon>Bacteroidia</taxon>
        <taxon>Bacteroidales</taxon>
        <taxon>Bacteroidaceae</taxon>
        <taxon>Bacteroides</taxon>
    </lineage>
</organism>
<accession>A0A1G6G1F2</accession>
<dbReference type="PANTHER" id="PTHR48081">
    <property type="entry name" value="AB HYDROLASE SUPERFAMILY PROTEIN C4A8.06C"/>
    <property type="match status" value="1"/>
</dbReference>
<dbReference type="SUPFAM" id="SSF53474">
    <property type="entry name" value="alpha/beta-Hydrolases"/>
    <property type="match status" value="1"/>
</dbReference>
<protein>
    <submittedName>
        <fullName evidence="4">Acetyl esterase/lipase</fullName>
    </submittedName>
</protein>
<feature type="signal peptide" evidence="2">
    <location>
        <begin position="1"/>
        <end position="25"/>
    </location>
</feature>
<sequence length="295" mass="33117">MRLISFCKILLLSGCFTTVCTSMNAQDKVMKKQDSPIDIDLWQNGLPNTNGMEAQGYDDKKNNFKPSIRVYLPKASQQPARAVIICPGGGYGHLAMAHEGYDWAPFFNEQGIAAIVLKYRMPNGNREVPMSDAYEAIRYAKEHASEWNINPDCIGIMGFSAGGHLASTVATHASEELRPAFQILFYPVISMEPKYGHGGSCRQFLGEKATEELKKEFSNEYQVDSLTPRAFIALSDDDRGVVPMNSIRYYSALKEKEIPAAMYIYPSGGHGWGMKDSFKFRNEMLMELKAWLMTF</sequence>
<proteinExistence type="predicted"/>
<dbReference type="AlphaFoldDB" id="A0A1G6G1F2"/>
<evidence type="ECO:0000313" key="5">
    <source>
        <dbReference type="Proteomes" id="UP000183670"/>
    </source>
</evidence>
<dbReference type="PANTHER" id="PTHR48081:SF6">
    <property type="entry name" value="PEPTIDASE S9 PROLYL OLIGOPEPTIDASE CATALYTIC DOMAIN-CONTAINING PROTEIN"/>
    <property type="match status" value="1"/>
</dbReference>
<name>A0A1G6G1F2_BACOV</name>
<evidence type="ECO:0000259" key="3">
    <source>
        <dbReference type="Pfam" id="PF20434"/>
    </source>
</evidence>
<dbReference type="InterPro" id="IPR050300">
    <property type="entry name" value="GDXG_lipolytic_enzyme"/>
</dbReference>
<evidence type="ECO:0000256" key="2">
    <source>
        <dbReference type="SAM" id="SignalP"/>
    </source>
</evidence>
<keyword evidence="1" id="KW-0378">Hydrolase</keyword>
<gene>
    <name evidence="4" type="ORF">SAMN05192581_100414</name>
</gene>
<evidence type="ECO:0000256" key="1">
    <source>
        <dbReference type="ARBA" id="ARBA00022801"/>
    </source>
</evidence>
<feature type="domain" description="BD-FAE-like" evidence="3">
    <location>
        <begin position="70"/>
        <end position="176"/>
    </location>
</feature>
<keyword evidence="2" id="KW-0732">Signal</keyword>
<dbReference type="InterPro" id="IPR029058">
    <property type="entry name" value="AB_hydrolase_fold"/>
</dbReference>
<reference evidence="4 5" key="1">
    <citation type="submission" date="2016-10" db="EMBL/GenBank/DDBJ databases">
        <authorList>
            <person name="de Groot N.N."/>
        </authorList>
    </citation>
    <scope>NUCLEOTIDE SEQUENCE [LARGE SCALE GENOMIC DNA]</scope>
    <source>
        <strain evidence="4 5">NLAE-zl-C500</strain>
    </source>
</reference>